<gene>
    <name evidence="1" type="ORF">A5869_001017</name>
</gene>
<accession>A0A200I322</accession>
<dbReference type="Proteomes" id="UP000196503">
    <property type="component" value="Unassembled WGS sequence"/>
</dbReference>
<organism evidence="1 2">
    <name type="scientific">Enterococcus cecorum</name>
    <dbReference type="NCBI Taxonomy" id="44008"/>
    <lineage>
        <taxon>Bacteria</taxon>
        <taxon>Bacillati</taxon>
        <taxon>Bacillota</taxon>
        <taxon>Bacilli</taxon>
        <taxon>Lactobacillales</taxon>
        <taxon>Enterococcaceae</taxon>
        <taxon>Enterococcus</taxon>
    </lineage>
</organism>
<comment type="caution">
    <text evidence="1">The sequence shown here is derived from an EMBL/GenBank/DDBJ whole genome shotgun (WGS) entry which is preliminary data.</text>
</comment>
<evidence type="ECO:0000313" key="2">
    <source>
        <dbReference type="Proteomes" id="UP000196503"/>
    </source>
</evidence>
<dbReference type="AlphaFoldDB" id="A0A200I322"/>
<dbReference type="EMBL" id="NIBL01000001">
    <property type="protein sequence ID" value="OUZ19368.1"/>
    <property type="molecule type" value="Genomic_DNA"/>
</dbReference>
<protein>
    <submittedName>
        <fullName evidence="1">Uncharacterized protein</fullName>
    </submittedName>
</protein>
<reference evidence="1 2" key="1">
    <citation type="submission" date="2017-05" db="EMBL/GenBank/DDBJ databases">
        <title>The Genome Sequence of Enterococcus faecium 2D5_DIV0622.</title>
        <authorList>
            <consortium name="The Broad Institute Genomics Platform"/>
            <consortium name="The Broad Institute Genomic Center for Infectious Diseases"/>
            <person name="Earl A."/>
            <person name="Manson A."/>
            <person name="Schwartman J."/>
            <person name="Gilmore M."/>
            <person name="Abouelleil A."/>
            <person name="Cao P."/>
            <person name="Chapman S."/>
            <person name="Cusick C."/>
            <person name="Shea T."/>
            <person name="Young S."/>
            <person name="Neafsey D."/>
            <person name="Nusbaum C."/>
            <person name="Birren B."/>
        </authorList>
    </citation>
    <scope>NUCLEOTIDE SEQUENCE [LARGE SCALE GENOMIC DNA]</scope>
    <source>
        <strain evidence="1 2">2D5_DIV0622</strain>
    </source>
</reference>
<evidence type="ECO:0000313" key="1">
    <source>
        <dbReference type="EMBL" id="OUZ19368.1"/>
    </source>
</evidence>
<name>A0A200I322_9ENTE</name>
<sequence>MQADTWRRFVNGDKEILTSLPDKIASSWRKCYNEQVDPYLVKPKTVLTENELKSC</sequence>
<proteinExistence type="predicted"/>
<dbReference type="RefSeq" id="WP_256968788.1">
    <property type="nucleotide sequence ID" value="NZ_NIBL01000001.1"/>
</dbReference>